<feature type="transmembrane region" description="Helical" evidence="1">
    <location>
        <begin position="23"/>
        <end position="46"/>
    </location>
</feature>
<reference evidence="2" key="3">
    <citation type="submission" date="2023-05" db="EMBL/GenBank/DDBJ databases">
        <authorList>
            <person name="Smith C.H."/>
        </authorList>
    </citation>
    <scope>NUCLEOTIDE SEQUENCE</scope>
    <source>
        <strain evidence="2">CHS0354</strain>
        <tissue evidence="2">Mantle</tissue>
    </source>
</reference>
<reference evidence="2" key="2">
    <citation type="journal article" date="2021" name="Genome Biol. Evol.">
        <title>Developing a high-quality reference genome for a parasitic bivalve with doubly uniparental inheritance (Bivalvia: Unionida).</title>
        <authorList>
            <person name="Smith C.H."/>
        </authorList>
    </citation>
    <scope>NUCLEOTIDE SEQUENCE</scope>
    <source>
        <strain evidence="2">CHS0354</strain>
        <tissue evidence="2">Mantle</tissue>
    </source>
</reference>
<evidence type="ECO:0000313" key="2">
    <source>
        <dbReference type="EMBL" id="KAK3590751.1"/>
    </source>
</evidence>
<dbReference type="GO" id="GO:0140359">
    <property type="term" value="F:ABC-type transporter activity"/>
    <property type="evidence" value="ECO:0007669"/>
    <property type="project" value="InterPro"/>
</dbReference>
<dbReference type="PANTHER" id="PTHR19229">
    <property type="entry name" value="ATP-BINDING CASSETTE TRANSPORTER SUBFAMILY A ABCA"/>
    <property type="match status" value="1"/>
</dbReference>
<gene>
    <name evidence="2" type="ORF">CHS0354_030991</name>
</gene>
<sequence length="259" mass="30044">MASLGRQFILLLWKNFVLQKRKVCVSVFEILLPLFFATLLVLIRLAGGRTSITHSTTYPDVSLQPPHDRHKRLVFTPDTFLTKNLCQSLINSINREYTVTGFSTEDDLLAEYQRDENVTIAVVFHGNYYDGPQLPQSIEYSLRIDSYNAWNTAETYGLYQQPGPSPGSDQYTRDGFLFIQYILDKTIIEQFNGSVKFNKDFDMRLKRMPFPPYSEDRLVSILQSILPLFIVLSFLLNALQISKNIAFEKEKMLKVRVYW</sequence>
<protein>
    <submittedName>
        <fullName evidence="2">Uncharacterized protein</fullName>
    </submittedName>
</protein>
<proteinExistence type="predicted"/>
<dbReference type="Proteomes" id="UP001195483">
    <property type="component" value="Unassembled WGS sequence"/>
</dbReference>
<evidence type="ECO:0000256" key="1">
    <source>
        <dbReference type="SAM" id="Phobius"/>
    </source>
</evidence>
<dbReference type="GO" id="GO:0016020">
    <property type="term" value="C:membrane"/>
    <property type="evidence" value="ECO:0007669"/>
    <property type="project" value="InterPro"/>
</dbReference>
<dbReference type="EMBL" id="JAEAOA010001849">
    <property type="protein sequence ID" value="KAK3590751.1"/>
    <property type="molecule type" value="Genomic_DNA"/>
</dbReference>
<keyword evidence="3" id="KW-1185">Reference proteome</keyword>
<evidence type="ECO:0000313" key="3">
    <source>
        <dbReference type="Proteomes" id="UP001195483"/>
    </source>
</evidence>
<keyword evidence="1" id="KW-0812">Transmembrane</keyword>
<feature type="transmembrane region" description="Helical" evidence="1">
    <location>
        <begin position="218"/>
        <end position="239"/>
    </location>
</feature>
<reference evidence="2" key="1">
    <citation type="journal article" date="2021" name="Genome Biol. Evol.">
        <title>A High-Quality Reference Genome for a Parasitic Bivalve with Doubly Uniparental Inheritance (Bivalvia: Unionida).</title>
        <authorList>
            <person name="Smith C.H."/>
        </authorList>
    </citation>
    <scope>NUCLEOTIDE SEQUENCE</scope>
    <source>
        <strain evidence="2">CHS0354</strain>
    </source>
</reference>
<comment type="caution">
    <text evidence="2">The sequence shown here is derived from an EMBL/GenBank/DDBJ whole genome shotgun (WGS) entry which is preliminary data.</text>
</comment>
<dbReference type="InterPro" id="IPR026082">
    <property type="entry name" value="ABCA"/>
</dbReference>
<dbReference type="PANTHER" id="PTHR19229:SF250">
    <property type="entry name" value="ABC TRANSPORTER DOMAIN-CONTAINING PROTEIN-RELATED"/>
    <property type="match status" value="1"/>
</dbReference>
<keyword evidence="1" id="KW-0472">Membrane</keyword>
<organism evidence="2 3">
    <name type="scientific">Potamilus streckersoni</name>
    <dbReference type="NCBI Taxonomy" id="2493646"/>
    <lineage>
        <taxon>Eukaryota</taxon>
        <taxon>Metazoa</taxon>
        <taxon>Spiralia</taxon>
        <taxon>Lophotrochozoa</taxon>
        <taxon>Mollusca</taxon>
        <taxon>Bivalvia</taxon>
        <taxon>Autobranchia</taxon>
        <taxon>Heteroconchia</taxon>
        <taxon>Palaeoheterodonta</taxon>
        <taxon>Unionida</taxon>
        <taxon>Unionoidea</taxon>
        <taxon>Unionidae</taxon>
        <taxon>Ambleminae</taxon>
        <taxon>Lampsilini</taxon>
        <taxon>Potamilus</taxon>
    </lineage>
</organism>
<keyword evidence="1" id="KW-1133">Transmembrane helix</keyword>
<accession>A0AAE0SF23</accession>
<name>A0AAE0SF23_9BIVA</name>
<dbReference type="GO" id="GO:0005319">
    <property type="term" value="F:lipid transporter activity"/>
    <property type="evidence" value="ECO:0007669"/>
    <property type="project" value="TreeGrafter"/>
</dbReference>
<dbReference type="AlphaFoldDB" id="A0AAE0SF23"/>